<protein>
    <submittedName>
        <fullName evidence="3">Uncharacterized protein</fullName>
    </submittedName>
</protein>
<dbReference type="Proteomes" id="UP000887575">
    <property type="component" value="Unassembled WGS sequence"/>
</dbReference>
<accession>A0AAF3JB22</accession>
<dbReference type="Gene3D" id="3.40.50.2300">
    <property type="match status" value="1"/>
</dbReference>
<sequence>MYSIVALATHILVSAHAVGDVRHISIPGDLILGGVFPVHWKAENKDGHDPCGSIAETSCEDQRNTLDSFTADDKVQYVIDAVYALAHALQIQTTSLCISISMSANVVLDCIMNLKPAIFL</sequence>
<evidence type="ECO:0000313" key="2">
    <source>
        <dbReference type="Proteomes" id="UP000887575"/>
    </source>
</evidence>
<organism evidence="2 3">
    <name type="scientific">Mesorhabditis belari</name>
    <dbReference type="NCBI Taxonomy" id="2138241"/>
    <lineage>
        <taxon>Eukaryota</taxon>
        <taxon>Metazoa</taxon>
        <taxon>Ecdysozoa</taxon>
        <taxon>Nematoda</taxon>
        <taxon>Chromadorea</taxon>
        <taxon>Rhabditida</taxon>
        <taxon>Rhabditina</taxon>
        <taxon>Rhabditomorpha</taxon>
        <taxon>Rhabditoidea</taxon>
        <taxon>Rhabditidae</taxon>
        <taxon>Mesorhabditinae</taxon>
        <taxon>Mesorhabditis</taxon>
    </lineage>
</organism>
<dbReference type="AlphaFoldDB" id="A0AAF3JB22"/>
<dbReference type="WBParaSite" id="MBELARI_LOCUS7773">
    <property type="protein sequence ID" value="MBELARI_LOCUS7773"/>
    <property type="gene ID" value="MBELARI_LOCUS7773"/>
</dbReference>
<proteinExistence type="predicted"/>
<name>A0AAF3JB22_9BILA</name>
<evidence type="ECO:0000313" key="3">
    <source>
        <dbReference type="WBParaSite" id="MBELARI_LOCUS7773"/>
    </source>
</evidence>
<keyword evidence="2" id="KW-1185">Reference proteome</keyword>
<keyword evidence="1" id="KW-0732">Signal</keyword>
<evidence type="ECO:0000256" key="1">
    <source>
        <dbReference type="SAM" id="SignalP"/>
    </source>
</evidence>
<reference evidence="3" key="1">
    <citation type="submission" date="2024-02" db="UniProtKB">
        <authorList>
            <consortium name="WormBaseParasite"/>
        </authorList>
    </citation>
    <scope>IDENTIFICATION</scope>
</reference>
<feature type="chain" id="PRO_5042017799" evidence="1">
    <location>
        <begin position="18"/>
        <end position="120"/>
    </location>
</feature>
<feature type="signal peptide" evidence="1">
    <location>
        <begin position="1"/>
        <end position="17"/>
    </location>
</feature>